<dbReference type="VEuPathDB" id="VectorBase:CPIJ000333"/>
<evidence type="ECO:0000313" key="3">
    <source>
        <dbReference type="EnsemblMetazoa" id="CPIJ000333-PA"/>
    </source>
</evidence>
<dbReference type="Gene3D" id="3.90.215.10">
    <property type="entry name" value="Gamma Fibrinogen, chain A, domain 1"/>
    <property type="match status" value="1"/>
</dbReference>
<dbReference type="Proteomes" id="UP000002320">
    <property type="component" value="Unassembled WGS sequence"/>
</dbReference>
<dbReference type="PROSITE" id="PS51406">
    <property type="entry name" value="FIBRINOGEN_C_2"/>
    <property type="match status" value="1"/>
</dbReference>
<dbReference type="PANTHER" id="PTHR19143:SF327">
    <property type="entry name" value="FI21813P1-RELATED"/>
    <property type="match status" value="1"/>
</dbReference>
<dbReference type="HOGENOM" id="CLU_1225862_0_0_1"/>
<dbReference type="InterPro" id="IPR014716">
    <property type="entry name" value="Fibrinogen_a/b/g_C_1"/>
</dbReference>
<dbReference type="EMBL" id="DS231814">
    <property type="protein sequence ID" value="EDS31759.1"/>
    <property type="molecule type" value="Genomic_DNA"/>
</dbReference>
<dbReference type="OMA" id="WIGNDFL"/>
<dbReference type="InterPro" id="IPR036056">
    <property type="entry name" value="Fibrinogen-like_C"/>
</dbReference>
<dbReference type="PANTHER" id="PTHR19143">
    <property type="entry name" value="FIBRINOGEN/TENASCIN/ANGIOPOEITIN"/>
    <property type="match status" value="1"/>
</dbReference>
<dbReference type="GO" id="GO:0005615">
    <property type="term" value="C:extracellular space"/>
    <property type="evidence" value="ECO:0007669"/>
    <property type="project" value="TreeGrafter"/>
</dbReference>
<feature type="domain" description="Fibrinogen C-terminal" evidence="1">
    <location>
        <begin position="40"/>
        <end position="188"/>
    </location>
</feature>
<evidence type="ECO:0000313" key="4">
    <source>
        <dbReference type="Proteomes" id="UP000002320"/>
    </source>
</evidence>
<dbReference type="KEGG" id="cqu:CpipJ_CPIJ000333"/>
<protein>
    <submittedName>
        <fullName evidence="2 3">Aslectin AL-1</fullName>
    </submittedName>
</protein>
<dbReference type="InterPro" id="IPR050373">
    <property type="entry name" value="Fibrinogen_C-term_domain"/>
</dbReference>
<dbReference type="SMART" id="SM00186">
    <property type="entry name" value="FBG"/>
    <property type="match status" value="1"/>
</dbReference>
<proteinExistence type="predicted"/>
<dbReference type="InterPro" id="IPR002181">
    <property type="entry name" value="Fibrinogen_a/b/g_C_dom"/>
</dbReference>
<reference evidence="3" key="2">
    <citation type="submission" date="2021-02" db="UniProtKB">
        <authorList>
            <consortium name="EnsemblMetazoa"/>
        </authorList>
    </citation>
    <scope>IDENTIFICATION</scope>
    <source>
        <strain evidence="3">JHB</strain>
    </source>
</reference>
<dbReference type="EnsemblMetazoa" id="CPIJ000333-RA">
    <property type="protein sequence ID" value="CPIJ000333-PA"/>
    <property type="gene ID" value="CPIJ000333"/>
</dbReference>
<name>B0VZM2_CULQU</name>
<evidence type="ECO:0000259" key="1">
    <source>
        <dbReference type="PROSITE" id="PS51406"/>
    </source>
</evidence>
<gene>
    <name evidence="3" type="primary">6031057</name>
    <name evidence="2" type="ORF">CpipJ_CPIJ000333</name>
</gene>
<organism>
    <name type="scientific">Culex quinquefasciatus</name>
    <name type="common">Southern house mosquito</name>
    <name type="synonym">Culex pungens</name>
    <dbReference type="NCBI Taxonomy" id="7176"/>
    <lineage>
        <taxon>Eukaryota</taxon>
        <taxon>Metazoa</taxon>
        <taxon>Ecdysozoa</taxon>
        <taxon>Arthropoda</taxon>
        <taxon>Hexapoda</taxon>
        <taxon>Insecta</taxon>
        <taxon>Pterygota</taxon>
        <taxon>Neoptera</taxon>
        <taxon>Endopterygota</taxon>
        <taxon>Diptera</taxon>
        <taxon>Nematocera</taxon>
        <taxon>Culicoidea</taxon>
        <taxon>Culicidae</taxon>
        <taxon>Culicinae</taxon>
        <taxon>Culicini</taxon>
        <taxon>Culex</taxon>
        <taxon>Culex</taxon>
    </lineage>
</organism>
<dbReference type="OrthoDB" id="6145874at2759"/>
<dbReference type="eggNOG" id="KOG2579">
    <property type="taxonomic scope" value="Eukaryota"/>
</dbReference>
<dbReference type="SUPFAM" id="SSF56496">
    <property type="entry name" value="Fibrinogen C-terminal domain-like"/>
    <property type="match status" value="1"/>
</dbReference>
<keyword evidence="4" id="KW-1185">Reference proteome</keyword>
<dbReference type="STRING" id="7176.B0VZM2"/>
<dbReference type="VEuPathDB" id="VectorBase:CQUJHB007175"/>
<dbReference type="InParanoid" id="B0VZM2"/>
<reference evidence="2" key="1">
    <citation type="submission" date="2007-03" db="EMBL/GenBank/DDBJ databases">
        <title>Annotation of Culex pipiens quinquefasciatus.</title>
        <authorList>
            <consortium name="The Broad Institute Genome Sequencing Platform"/>
            <person name="Atkinson P.W."/>
            <person name="Hemingway J."/>
            <person name="Christensen B.M."/>
            <person name="Higgs S."/>
            <person name="Kodira C."/>
            <person name="Hannick L."/>
            <person name="Megy K."/>
            <person name="O'Leary S."/>
            <person name="Pearson M."/>
            <person name="Haas B.J."/>
            <person name="Mauceli E."/>
            <person name="Wortman J.R."/>
            <person name="Lee N.H."/>
            <person name="Guigo R."/>
            <person name="Stanke M."/>
            <person name="Alvarado L."/>
            <person name="Amedeo P."/>
            <person name="Antoine C.H."/>
            <person name="Arensburger P."/>
            <person name="Bidwell S.L."/>
            <person name="Crawford M."/>
            <person name="Camaro F."/>
            <person name="Devon K."/>
            <person name="Engels R."/>
            <person name="Hammond M."/>
            <person name="Howarth C."/>
            <person name="Koehrsen M."/>
            <person name="Lawson D."/>
            <person name="Montgomery P."/>
            <person name="Nene V."/>
            <person name="Nusbaum C."/>
            <person name="Puiu D."/>
            <person name="Romero-Severson J."/>
            <person name="Severson D.W."/>
            <person name="Shumway M."/>
            <person name="Sisk P."/>
            <person name="Stolte C."/>
            <person name="Zeng Q."/>
            <person name="Eisenstadt E."/>
            <person name="Fraser-Liggett C."/>
            <person name="Strausberg R."/>
            <person name="Galagan J."/>
            <person name="Birren B."/>
            <person name="Collins F.H."/>
        </authorList>
    </citation>
    <scope>NUCLEOTIDE SEQUENCE [LARGE SCALE GENOMIC DNA]</scope>
    <source>
        <strain evidence="2">JHB</strain>
    </source>
</reference>
<accession>B0VZM2</accession>
<sequence length="226" mass="25381">MLGELKKQGETIAYNQNISNPAPSCETNIEEQPNLIAKQNTSNNTIGSCEEEHSRKSGPYMLAVGNSTSFSVYCEQNLHSGGWIVIQNRFDGSVDFYRNWTNYRNGFGNLSGEFWLGLEKIHLLTSVKPRFLLVYLENFDGNSKYAVYDDFSIGNENEKYVLKSVTRLYGTLDDSLAVHKGNTFTTRDETVLREPAEVEESSFADAVVRKQNFHHGVGLGDCVVVD</sequence>
<dbReference type="AlphaFoldDB" id="B0VZM2"/>
<dbReference type="Pfam" id="PF00147">
    <property type="entry name" value="Fibrinogen_C"/>
    <property type="match status" value="1"/>
</dbReference>
<evidence type="ECO:0000313" key="2">
    <source>
        <dbReference type="EMBL" id="EDS31759.1"/>
    </source>
</evidence>